<dbReference type="STRING" id="330214.NIDE2958"/>
<evidence type="ECO:0000313" key="3">
    <source>
        <dbReference type="Proteomes" id="UP000001660"/>
    </source>
</evidence>
<gene>
    <name evidence="2" type="ORF">NIDE2958</name>
</gene>
<name>D8PHB7_9BACT</name>
<reference evidence="2 3" key="1">
    <citation type="journal article" date="2010" name="Proc. Natl. Acad. Sci. U.S.A.">
        <title>A Nitrospira metagenome illuminates the physiology and evolution of globally important nitrite-oxidizing bacteria.</title>
        <authorList>
            <person name="Lucker S."/>
            <person name="Wagner M."/>
            <person name="Maixner F."/>
            <person name="Pelletier E."/>
            <person name="Koch H."/>
            <person name="Vacherie B."/>
            <person name="Rattei T."/>
            <person name="Sinninghe Damste J."/>
            <person name="Spieck E."/>
            <person name="Le Paslier D."/>
            <person name="Daims H."/>
        </authorList>
    </citation>
    <scope>NUCLEOTIDE SEQUENCE [LARGE SCALE GENOMIC DNA]</scope>
</reference>
<feature type="coiled-coil region" evidence="1">
    <location>
        <begin position="184"/>
        <end position="260"/>
    </location>
</feature>
<keyword evidence="3" id="KW-1185">Reference proteome</keyword>
<dbReference type="HOGENOM" id="CLU_1033213_0_0_0"/>
<evidence type="ECO:0000256" key="1">
    <source>
        <dbReference type="SAM" id="Coils"/>
    </source>
</evidence>
<dbReference type="Gene3D" id="1.10.287.1490">
    <property type="match status" value="1"/>
</dbReference>
<accession>D8PHB7</accession>
<dbReference type="OrthoDB" id="10013943at2"/>
<keyword evidence="1" id="KW-0175">Coiled coil</keyword>
<dbReference type="Proteomes" id="UP000001660">
    <property type="component" value="Chromosome"/>
</dbReference>
<sequence>MPYLQQDTTRLQTELQTLIAQQAPLNAQLATQQQAVTAAQAQRTNAVNAVAQVQARVPPLQAAAGAADAHVAEVELELQDAAEPPAGIPPVSWRVRLTALRKKLALAKTAATAAHAKVAEAQQGVTQAQAQVQAADRQVAAFSAVVQATQAAITALQTRQRDVQQQLAVLDRWEADIARDPLTRPSLERTAAELSAEAAKLEDAHLAARFELEDAVALLASLTARRDELTAKLNAVVAQLPEAQAQQAAAQQALAAADAEIATHLQDGP</sequence>
<organism evidence="2 3">
    <name type="scientific">Nitrospira defluvii</name>
    <dbReference type="NCBI Taxonomy" id="330214"/>
    <lineage>
        <taxon>Bacteria</taxon>
        <taxon>Pseudomonadati</taxon>
        <taxon>Nitrospirota</taxon>
        <taxon>Nitrospiria</taxon>
        <taxon>Nitrospirales</taxon>
        <taxon>Nitrospiraceae</taxon>
        <taxon>Nitrospira</taxon>
    </lineage>
</organism>
<evidence type="ECO:0000313" key="2">
    <source>
        <dbReference type="EMBL" id="CBK42654.1"/>
    </source>
</evidence>
<dbReference type="KEGG" id="nde:NIDE2958"/>
<protein>
    <submittedName>
        <fullName evidence="2">Uncharacterized protein</fullName>
    </submittedName>
</protein>
<proteinExistence type="predicted"/>
<dbReference type="AlphaFoldDB" id="D8PHB7"/>
<dbReference type="EMBL" id="FP929003">
    <property type="protein sequence ID" value="CBK42654.1"/>
    <property type="molecule type" value="Genomic_DNA"/>
</dbReference>